<protein>
    <submittedName>
        <fullName evidence="2">Uncharacterized protein</fullName>
    </submittedName>
</protein>
<dbReference type="AlphaFoldDB" id="A0A3M7QIZ5"/>
<sequence length="182" mass="21204">MCYVTCFKFKLVLYALVSVHALSIRQYTLLDLEHIPRKTNSKRIQVIHNSAIRSIRKLKLDTSFNILHHEANNKSLTINSKPFTHVKVEDIKCKQSHMNNFLENLCITMQSVVNETLLKPFNETDMENENNVDVGVYIKNVMPFFSFRNKRKQQNSDKKEPEPDSDDEDEDLVDSSDQEDVV</sequence>
<reference evidence="2 3" key="1">
    <citation type="journal article" date="2018" name="Sci. Rep.">
        <title>Genomic signatures of local adaptation to the degree of environmental predictability in rotifers.</title>
        <authorList>
            <person name="Franch-Gras L."/>
            <person name="Hahn C."/>
            <person name="Garcia-Roger E.M."/>
            <person name="Carmona M.J."/>
            <person name="Serra M."/>
            <person name="Gomez A."/>
        </authorList>
    </citation>
    <scope>NUCLEOTIDE SEQUENCE [LARGE SCALE GENOMIC DNA]</scope>
    <source>
        <strain evidence="2">HYR1</strain>
    </source>
</reference>
<proteinExistence type="predicted"/>
<comment type="caution">
    <text evidence="2">The sequence shown here is derived from an EMBL/GenBank/DDBJ whole genome shotgun (WGS) entry which is preliminary data.</text>
</comment>
<organism evidence="2 3">
    <name type="scientific">Brachionus plicatilis</name>
    <name type="common">Marine rotifer</name>
    <name type="synonym">Brachionus muelleri</name>
    <dbReference type="NCBI Taxonomy" id="10195"/>
    <lineage>
        <taxon>Eukaryota</taxon>
        <taxon>Metazoa</taxon>
        <taxon>Spiralia</taxon>
        <taxon>Gnathifera</taxon>
        <taxon>Rotifera</taxon>
        <taxon>Eurotatoria</taxon>
        <taxon>Monogononta</taxon>
        <taxon>Pseudotrocha</taxon>
        <taxon>Ploima</taxon>
        <taxon>Brachionidae</taxon>
        <taxon>Brachionus</taxon>
    </lineage>
</organism>
<evidence type="ECO:0000256" key="1">
    <source>
        <dbReference type="SAM" id="MobiDB-lite"/>
    </source>
</evidence>
<gene>
    <name evidence="2" type="ORF">BpHYR1_029049</name>
</gene>
<feature type="compositionally biased region" description="Acidic residues" evidence="1">
    <location>
        <begin position="163"/>
        <end position="182"/>
    </location>
</feature>
<dbReference type="EMBL" id="REGN01005982">
    <property type="protein sequence ID" value="RNA11330.1"/>
    <property type="molecule type" value="Genomic_DNA"/>
</dbReference>
<keyword evidence="3" id="KW-1185">Reference proteome</keyword>
<accession>A0A3M7QIZ5</accession>
<evidence type="ECO:0000313" key="3">
    <source>
        <dbReference type="Proteomes" id="UP000276133"/>
    </source>
</evidence>
<feature type="region of interest" description="Disordered" evidence="1">
    <location>
        <begin position="149"/>
        <end position="182"/>
    </location>
</feature>
<evidence type="ECO:0000313" key="2">
    <source>
        <dbReference type="EMBL" id="RNA11330.1"/>
    </source>
</evidence>
<name>A0A3M7QIZ5_BRAPC</name>
<dbReference type="Proteomes" id="UP000276133">
    <property type="component" value="Unassembled WGS sequence"/>
</dbReference>